<dbReference type="AlphaFoldDB" id="A0A3P7J6S5"/>
<evidence type="ECO:0008006" key="5">
    <source>
        <dbReference type="Google" id="ProtNLM"/>
    </source>
</evidence>
<dbReference type="CDD" id="cd07061">
    <property type="entry name" value="HP_HAP_like"/>
    <property type="match status" value="1"/>
</dbReference>
<dbReference type="GO" id="GO:0003993">
    <property type="term" value="F:acid phosphatase activity"/>
    <property type="evidence" value="ECO:0007669"/>
    <property type="project" value="UniProtKB-EC"/>
</dbReference>
<dbReference type="PANTHER" id="PTHR11567:SF198">
    <property type="entry name" value="HISTIDINE ACID PHOSPHATASE"/>
    <property type="match status" value="1"/>
</dbReference>
<keyword evidence="4" id="KW-1185">Reference proteome</keyword>
<reference evidence="3 4" key="1">
    <citation type="submission" date="2018-11" db="EMBL/GenBank/DDBJ databases">
        <authorList>
            <consortium name="Pathogen Informatics"/>
        </authorList>
    </citation>
    <scope>NUCLEOTIDE SEQUENCE [LARGE SCALE GENOMIC DNA]</scope>
</reference>
<evidence type="ECO:0000256" key="2">
    <source>
        <dbReference type="ARBA" id="ARBA00005375"/>
    </source>
</evidence>
<accession>A0A3P7J6S5</accession>
<dbReference type="OrthoDB" id="258392at2759"/>
<comment type="similarity">
    <text evidence="2">Belongs to the histidine acid phosphatase family.</text>
</comment>
<dbReference type="SUPFAM" id="SSF53254">
    <property type="entry name" value="Phosphoglycerate mutase-like"/>
    <property type="match status" value="1"/>
</dbReference>
<dbReference type="InterPro" id="IPR050645">
    <property type="entry name" value="Histidine_acid_phosphatase"/>
</dbReference>
<evidence type="ECO:0000313" key="3">
    <source>
        <dbReference type="EMBL" id="VDM78946.1"/>
    </source>
</evidence>
<dbReference type="PROSITE" id="PS00616">
    <property type="entry name" value="HIS_ACID_PHOSPHAT_1"/>
    <property type="match status" value="1"/>
</dbReference>
<dbReference type="Pfam" id="PF00328">
    <property type="entry name" value="His_Phos_2"/>
    <property type="match status" value="1"/>
</dbReference>
<dbReference type="InterPro" id="IPR029033">
    <property type="entry name" value="His_PPase_superfam"/>
</dbReference>
<proteinExistence type="inferred from homology"/>
<dbReference type="PANTHER" id="PTHR11567">
    <property type="entry name" value="ACID PHOSPHATASE-RELATED"/>
    <property type="match status" value="1"/>
</dbReference>
<gene>
    <name evidence="3" type="ORF">SVUK_LOCUS13944</name>
</gene>
<evidence type="ECO:0000256" key="1">
    <source>
        <dbReference type="ARBA" id="ARBA00000032"/>
    </source>
</evidence>
<organism evidence="3 4">
    <name type="scientific">Strongylus vulgaris</name>
    <name type="common">Blood worm</name>
    <dbReference type="NCBI Taxonomy" id="40348"/>
    <lineage>
        <taxon>Eukaryota</taxon>
        <taxon>Metazoa</taxon>
        <taxon>Ecdysozoa</taxon>
        <taxon>Nematoda</taxon>
        <taxon>Chromadorea</taxon>
        <taxon>Rhabditida</taxon>
        <taxon>Rhabditina</taxon>
        <taxon>Rhabditomorpha</taxon>
        <taxon>Strongyloidea</taxon>
        <taxon>Strongylidae</taxon>
        <taxon>Strongylus</taxon>
    </lineage>
</organism>
<dbReference type="Gene3D" id="3.40.50.1240">
    <property type="entry name" value="Phosphoglycerate mutase-like"/>
    <property type="match status" value="1"/>
</dbReference>
<dbReference type="InterPro" id="IPR033379">
    <property type="entry name" value="Acid_Pase_AS"/>
</dbReference>
<sequence>MKPNDKLIMLQVVWRHGDRAPTMTYPTDEHQEDAWPNGWGELTPLGMRQQYALGRVLHKRYINTSEPFISKRYRSKEIYIRSTDVNRTLISAYANLAGMFYEGEQGKDYPEFGNWPHGWTPIPVHTLPGAEDHAGNVFAPCPRAEQLDEELKKSEEYRKLEGDNKEFLDFLSEKTGMKVTLSNIFLVHDAHHIEKIYGMSQPAWLTDEVSHRLRNITQIVNEYNYGIAEPYVPELIRLRGGPMLRSIMDLMNHKLMCHKNTTTNVDCGWINNIKYYAYSAHDTTVAALLTTFGDEMDVIRGGLPKYTASVAIELWMLEEGPAVRVRFYSMAHFTTVTIQLPI</sequence>
<dbReference type="Proteomes" id="UP000270094">
    <property type="component" value="Unassembled WGS sequence"/>
</dbReference>
<protein>
    <recommendedName>
        <fullName evidence="5">Histidine acid phosphatase</fullName>
    </recommendedName>
</protein>
<comment type="catalytic activity">
    <reaction evidence="1">
        <text>a phosphate monoester + H2O = an alcohol + phosphate</text>
        <dbReference type="Rhea" id="RHEA:15017"/>
        <dbReference type="ChEBI" id="CHEBI:15377"/>
        <dbReference type="ChEBI" id="CHEBI:30879"/>
        <dbReference type="ChEBI" id="CHEBI:43474"/>
        <dbReference type="ChEBI" id="CHEBI:67140"/>
        <dbReference type="EC" id="3.1.3.2"/>
    </reaction>
</comment>
<dbReference type="InterPro" id="IPR000560">
    <property type="entry name" value="His_Pase_clade-2"/>
</dbReference>
<name>A0A3P7J6S5_STRVU</name>
<evidence type="ECO:0000313" key="4">
    <source>
        <dbReference type="Proteomes" id="UP000270094"/>
    </source>
</evidence>
<dbReference type="EMBL" id="UYYB01103426">
    <property type="protein sequence ID" value="VDM78946.1"/>
    <property type="molecule type" value="Genomic_DNA"/>
</dbReference>